<dbReference type="GO" id="GO:0008897">
    <property type="term" value="F:holo-[acyl-carrier-protein] synthase activity"/>
    <property type="evidence" value="ECO:0007669"/>
    <property type="project" value="UniProtKB-UniRule"/>
</dbReference>
<comment type="function">
    <text evidence="8">Transfers the 4'-phosphopantetheine moiety from coenzyme A to a Ser of acyl-carrier-protein.</text>
</comment>
<keyword evidence="1 8" id="KW-0444">Lipid biosynthesis</keyword>
<keyword evidence="7 8" id="KW-0275">Fatty acid biosynthesis</keyword>
<reference evidence="11" key="2">
    <citation type="journal article" date="2015" name="Microb. Cell Fact.">
        <title>Activation and enhancement of Fredericamycin A production in deepsea-derived Streptomyces somaliensis SCSIO ZH66 by using ribosome engineering and response surface methodology.</title>
        <authorList>
            <person name="Zhang Y."/>
            <person name="Huang H."/>
            <person name="Xu S."/>
            <person name="Wang B."/>
            <person name="Ju J."/>
            <person name="Tan H."/>
            <person name="Li W."/>
        </authorList>
    </citation>
    <scope>NUCLEOTIDE SEQUENCE</scope>
    <source>
        <strain evidence="11">SCSIO ZH66</strain>
    </source>
</reference>
<dbReference type="EC" id="2.7.8.7" evidence="8"/>
<evidence type="ECO:0000256" key="6">
    <source>
        <dbReference type="ARBA" id="ARBA00023098"/>
    </source>
</evidence>
<keyword evidence="5 8" id="KW-0460">Magnesium</keyword>
<comment type="similarity">
    <text evidence="8">Belongs to the P-Pant transferase superfamily. AcpS family.</text>
</comment>
<dbReference type="GO" id="GO:0006633">
    <property type="term" value="P:fatty acid biosynthetic process"/>
    <property type="evidence" value="ECO:0007669"/>
    <property type="project" value="UniProtKB-UniRule"/>
</dbReference>
<keyword evidence="2 8" id="KW-0808">Transferase</keyword>
<keyword evidence="3 8" id="KW-0479">Metal-binding</keyword>
<evidence type="ECO:0000313" key="12">
    <source>
        <dbReference type="EMBL" id="ALN66835.1"/>
    </source>
</evidence>
<gene>
    <name evidence="11" type="primary">frdW</name>
    <name evidence="8" type="synonym">acpS</name>
</gene>
<name>A0A0F7J3C9_9ACTN</name>
<evidence type="ECO:0000256" key="2">
    <source>
        <dbReference type="ARBA" id="ARBA00022679"/>
    </source>
</evidence>
<feature type="domain" description="4'-phosphopantetheinyl transferase" evidence="10">
    <location>
        <begin position="41"/>
        <end position="135"/>
    </location>
</feature>
<evidence type="ECO:0000313" key="11">
    <source>
        <dbReference type="EMBL" id="AKH04313.1"/>
    </source>
</evidence>
<evidence type="ECO:0000256" key="8">
    <source>
        <dbReference type="HAMAP-Rule" id="MF_00101"/>
    </source>
</evidence>
<comment type="catalytic activity">
    <reaction evidence="8">
        <text>apo-[ACP] + CoA = holo-[ACP] + adenosine 3',5'-bisphosphate + H(+)</text>
        <dbReference type="Rhea" id="RHEA:12068"/>
        <dbReference type="Rhea" id="RHEA-COMP:9685"/>
        <dbReference type="Rhea" id="RHEA-COMP:9690"/>
        <dbReference type="ChEBI" id="CHEBI:15378"/>
        <dbReference type="ChEBI" id="CHEBI:29999"/>
        <dbReference type="ChEBI" id="CHEBI:57287"/>
        <dbReference type="ChEBI" id="CHEBI:58343"/>
        <dbReference type="ChEBI" id="CHEBI:64479"/>
        <dbReference type="EC" id="2.7.8.7"/>
    </reaction>
</comment>
<protein>
    <recommendedName>
        <fullName evidence="8">Holo-[acyl-carrier-protein] synthase</fullName>
        <shortName evidence="8">Holo-ACP synthase</shortName>
        <ecNumber evidence="8">2.7.8.7</ecNumber>
    </recommendedName>
    <alternativeName>
        <fullName evidence="8">4'-phosphopantetheinyl transferase AcpS</fullName>
    </alternativeName>
</protein>
<feature type="region of interest" description="Disordered" evidence="9">
    <location>
        <begin position="1"/>
        <end position="29"/>
    </location>
</feature>
<evidence type="ECO:0000256" key="1">
    <source>
        <dbReference type="ARBA" id="ARBA00022516"/>
    </source>
</evidence>
<dbReference type="InterPro" id="IPR002582">
    <property type="entry name" value="ACPS"/>
</dbReference>
<evidence type="ECO:0000256" key="5">
    <source>
        <dbReference type="ARBA" id="ARBA00022842"/>
    </source>
</evidence>
<feature type="binding site" evidence="8">
    <location>
        <position position="93"/>
    </location>
    <ligand>
        <name>Mg(2+)</name>
        <dbReference type="ChEBI" id="CHEBI:18420"/>
    </ligand>
</feature>
<organism evidence="11">
    <name type="scientific">Streptomyces somaliensis</name>
    <dbReference type="NCBI Taxonomy" id="78355"/>
    <lineage>
        <taxon>Bacteria</taxon>
        <taxon>Bacillati</taxon>
        <taxon>Actinomycetota</taxon>
        <taxon>Actinomycetes</taxon>
        <taxon>Kitasatosporales</taxon>
        <taxon>Streptomycetaceae</taxon>
        <taxon>Streptomyces</taxon>
    </lineage>
</organism>
<keyword evidence="6 8" id="KW-0443">Lipid metabolism</keyword>
<dbReference type="NCBIfam" id="NF000832">
    <property type="entry name" value="PRK00070.3-2"/>
    <property type="match status" value="1"/>
</dbReference>
<dbReference type="EMBL" id="KP213175">
    <property type="protein sequence ID" value="AKH04313.1"/>
    <property type="molecule type" value="Genomic_DNA"/>
</dbReference>
<sequence length="159" mass="16758">MQPDDEGAREWRRGPGGSGRFPWPLRLRARHPRPAPPRIVGVGIDVAAIARFGLALERSPGLRDRLFTPEEQMLPSGSPRTTASLAARFAAKEAVAKVLGAPGGLRWHDVGVRTGARGRPVLQVCGTVAAAAARQGISVWHLSLTHDGDVASAVVVGVA</sequence>
<evidence type="ECO:0000256" key="3">
    <source>
        <dbReference type="ARBA" id="ARBA00022723"/>
    </source>
</evidence>
<dbReference type="InterPro" id="IPR037143">
    <property type="entry name" value="4-PPantetheinyl_Trfase_dom_sf"/>
</dbReference>
<accession>A0A0F7J3C9</accession>
<evidence type="ECO:0000256" key="4">
    <source>
        <dbReference type="ARBA" id="ARBA00022832"/>
    </source>
</evidence>
<feature type="compositionally biased region" description="Basic and acidic residues" evidence="9">
    <location>
        <begin position="1"/>
        <end position="13"/>
    </location>
</feature>
<proteinExistence type="inferred from homology"/>
<dbReference type="GO" id="GO:0005737">
    <property type="term" value="C:cytoplasm"/>
    <property type="evidence" value="ECO:0007669"/>
    <property type="project" value="UniProtKB-SubCell"/>
</dbReference>
<reference evidence="12" key="1">
    <citation type="journal article" date="2015" name="Biochem. Biophys. Res. Commun.">
        <title>Identification of an Antimycin Gene Cluster and Characterization of the Tryptophan 2, 3-dioxygenase from the Deep Sea-derived Streptomyces somaliensis HND1201.</title>
        <authorList>
            <person name="Tian N."/>
            <person name="Tang Y."/>
            <person name="Chen Y."/>
            <person name="Zhen Z."/>
            <person name="Long J."/>
            <person name="Liu Z."/>
            <person name="Liu S."/>
        </authorList>
    </citation>
    <scope>NUCLEOTIDE SEQUENCE</scope>
    <source>
        <strain evidence="12">HND1201</strain>
    </source>
</reference>
<evidence type="ECO:0000256" key="9">
    <source>
        <dbReference type="SAM" id="MobiDB-lite"/>
    </source>
</evidence>
<dbReference type="InterPro" id="IPR008278">
    <property type="entry name" value="4-PPantetheinyl_Trfase_dom"/>
</dbReference>
<dbReference type="HAMAP" id="MF_00101">
    <property type="entry name" value="AcpS"/>
    <property type="match status" value="1"/>
</dbReference>
<keyword evidence="4 8" id="KW-0276">Fatty acid metabolism</keyword>
<evidence type="ECO:0000256" key="7">
    <source>
        <dbReference type="ARBA" id="ARBA00023160"/>
    </source>
</evidence>
<dbReference type="SUPFAM" id="SSF56214">
    <property type="entry name" value="4'-phosphopantetheinyl transferase"/>
    <property type="match status" value="1"/>
</dbReference>
<keyword evidence="8" id="KW-0963">Cytoplasm</keyword>
<comment type="cofactor">
    <cofactor evidence="8">
        <name>Mg(2+)</name>
        <dbReference type="ChEBI" id="CHEBI:18420"/>
    </cofactor>
</comment>
<dbReference type="AlphaFoldDB" id="A0A0F7J3C9"/>
<comment type="subcellular location">
    <subcellularLocation>
        <location evidence="8">Cytoplasm</location>
    </subcellularLocation>
</comment>
<dbReference type="Gene3D" id="3.90.470.20">
    <property type="entry name" value="4'-phosphopantetheinyl transferase domain"/>
    <property type="match status" value="1"/>
</dbReference>
<dbReference type="EMBL" id="KT852991">
    <property type="protein sequence ID" value="ALN66835.1"/>
    <property type="molecule type" value="Genomic_DNA"/>
</dbReference>
<feature type="binding site" evidence="8">
    <location>
        <position position="45"/>
    </location>
    <ligand>
        <name>Mg(2+)</name>
        <dbReference type="ChEBI" id="CHEBI:18420"/>
    </ligand>
</feature>
<evidence type="ECO:0000259" key="10">
    <source>
        <dbReference type="Pfam" id="PF01648"/>
    </source>
</evidence>
<dbReference type="InterPro" id="IPR004568">
    <property type="entry name" value="Ppantetheine-prot_Trfase_dom"/>
</dbReference>
<dbReference type="NCBIfam" id="TIGR00556">
    <property type="entry name" value="pantethn_trn"/>
    <property type="match status" value="1"/>
</dbReference>
<dbReference type="Pfam" id="PF01648">
    <property type="entry name" value="ACPS"/>
    <property type="match status" value="1"/>
</dbReference>
<dbReference type="GO" id="GO:0000287">
    <property type="term" value="F:magnesium ion binding"/>
    <property type="evidence" value="ECO:0007669"/>
    <property type="project" value="UniProtKB-UniRule"/>
</dbReference>